<dbReference type="GO" id="GO:0004383">
    <property type="term" value="F:guanylate cyclase activity"/>
    <property type="evidence" value="ECO:0007669"/>
    <property type="project" value="UniProtKB-EC"/>
</dbReference>
<dbReference type="GO" id="GO:0000166">
    <property type="term" value="F:nucleotide binding"/>
    <property type="evidence" value="ECO:0007669"/>
    <property type="project" value="UniProtKB-KW"/>
</dbReference>
<evidence type="ECO:0000256" key="8">
    <source>
        <dbReference type="ARBA" id="ARBA00023239"/>
    </source>
</evidence>
<proteinExistence type="predicted"/>
<dbReference type="InterPro" id="IPR029787">
    <property type="entry name" value="Nucleotide_cyclase"/>
</dbReference>
<dbReference type="GO" id="GO:0001653">
    <property type="term" value="F:peptide receptor activity"/>
    <property type="evidence" value="ECO:0007669"/>
    <property type="project" value="TreeGrafter"/>
</dbReference>
<dbReference type="InterPro" id="IPR001054">
    <property type="entry name" value="A/G_cyclase"/>
</dbReference>
<keyword evidence="8" id="KW-0456">Lyase</keyword>
<evidence type="ECO:0000313" key="14">
    <source>
        <dbReference type="Proteomes" id="UP000749559"/>
    </source>
</evidence>
<evidence type="ECO:0000256" key="10">
    <source>
        <dbReference type="SAM" id="MobiDB-lite"/>
    </source>
</evidence>
<evidence type="ECO:0000256" key="3">
    <source>
        <dbReference type="ARBA" id="ARBA00022692"/>
    </source>
</evidence>
<keyword evidence="9" id="KW-0141">cGMP biosynthesis</keyword>
<dbReference type="Pfam" id="PF08376">
    <property type="entry name" value="NIT"/>
    <property type="match status" value="1"/>
</dbReference>
<name>A0A8S4Q3A0_OWEFU</name>
<dbReference type="CDD" id="cd07302">
    <property type="entry name" value="CHD"/>
    <property type="match status" value="1"/>
</dbReference>
<dbReference type="AlphaFoldDB" id="A0A8S4Q3A0"/>
<dbReference type="EC" id="4.6.1.2" evidence="2"/>
<organism evidence="13 14">
    <name type="scientific">Owenia fusiformis</name>
    <name type="common">Polychaete worm</name>
    <dbReference type="NCBI Taxonomy" id="6347"/>
    <lineage>
        <taxon>Eukaryota</taxon>
        <taxon>Metazoa</taxon>
        <taxon>Spiralia</taxon>
        <taxon>Lophotrochozoa</taxon>
        <taxon>Annelida</taxon>
        <taxon>Polychaeta</taxon>
        <taxon>Sedentaria</taxon>
        <taxon>Canalipalpata</taxon>
        <taxon>Sabellida</taxon>
        <taxon>Oweniida</taxon>
        <taxon>Oweniidae</taxon>
        <taxon>Owenia</taxon>
    </lineage>
</organism>
<evidence type="ECO:0000256" key="7">
    <source>
        <dbReference type="ARBA" id="ARBA00023136"/>
    </source>
</evidence>
<feature type="transmembrane region" description="Helical" evidence="11">
    <location>
        <begin position="388"/>
        <end position="409"/>
    </location>
</feature>
<evidence type="ECO:0000259" key="12">
    <source>
        <dbReference type="PROSITE" id="PS50125"/>
    </source>
</evidence>
<dbReference type="PANTHER" id="PTHR11920:SF501">
    <property type="entry name" value="GUANYLATE CYCLASE 32E"/>
    <property type="match status" value="1"/>
</dbReference>
<comment type="caution">
    <text evidence="13">The sequence shown here is derived from an EMBL/GenBank/DDBJ whole genome shotgun (WGS) entry which is preliminary data.</text>
</comment>
<dbReference type="Gene3D" id="3.30.70.1230">
    <property type="entry name" value="Nucleotide cyclase"/>
    <property type="match status" value="1"/>
</dbReference>
<evidence type="ECO:0000256" key="2">
    <source>
        <dbReference type="ARBA" id="ARBA00012202"/>
    </source>
</evidence>
<dbReference type="GO" id="GO:0007168">
    <property type="term" value="P:receptor guanylyl cyclase signaling pathway"/>
    <property type="evidence" value="ECO:0007669"/>
    <property type="project" value="TreeGrafter"/>
</dbReference>
<evidence type="ECO:0000256" key="1">
    <source>
        <dbReference type="ARBA" id="ARBA00004479"/>
    </source>
</evidence>
<feature type="domain" description="Guanylate cyclase" evidence="12">
    <location>
        <begin position="467"/>
        <end position="543"/>
    </location>
</feature>
<keyword evidence="7 11" id="KW-0472">Membrane</keyword>
<reference evidence="13" key="1">
    <citation type="submission" date="2022-03" db="EMBL/GenBank/DDBJ databases">
        <authorList>
            <person name="Martin C."/>
        </authorList>
    </citation>
    <scope>NUCLEOTIDE SEQUENCE</scope>
</reference>
<dbReference type="SUPFAM" id="SSF55073">
    <property type="entry name" value="Nucleotide cyclase"/>
    <property type="match status" value="1"/>
</dbReference>
<feature type="transmembrane region" description="Helical" evidence="11">
    <location>
        <begin position="85"/>
        <end position="105"/>
    </location>
</feature>
<evidence type="ECO:0000256" key="5">
    <source>
        <dbReference type="ARBA" id="ARBA00022741"/>
    </source>
</evidence>
<dbReference type="PANTHER" id="PTHR11920">
    <property type="entry name" value="GUANYLYL CYCLASE"/>
    <property type="match status" value="1"/>
</dbReference>
<dbReference type="EMBL" id="CAIIXF020000012">
    <property type="protein sequence ID" value="CAH1800737.1"/>
    <property type="molecule type" value="Genomic_DNA"/>
</dbReference>
<dbReference type="PROSITE" id="PS50125">
    <property type="entry name" value="GUANYLATE_CYCLASE_2"/>
    <property type="match status" value="1"/>
</dbReference>
<keyword evidence="5" id="KW-0547">Nucleotide-binding</keyword>
<evidence type="ECO:0000256" key="6">
    <source>
        <dbReference type="ARBA" id="ARBA00022989"/>
    </source>
</evidence>
<gene>
    <name evidence="13" type="ORF">OFUS_LOCUS24586</name>
</gene>
<dbReference type="OrthoDB" id="1890790at2759"/>
<protein>
    <recommendedName>
        <fullName evidence="2">guanylate cyclase</fullName>
        <ecNumber evidence="2">4.6.1.2</ecNumber>
    </recommendedName>
</protein>
<evidence type="ECO:0000256" key="11">
    <source>
        <dbReference type="SAM" id="Phobius"/>
    </source>
</evidence>
<feature type="region of interest" description="Disordered" evidence="10">
    <location>
        <begin position="1"/>
        <end position="35"/>
    </location>
</feature>
<comment type="subcellular location">
    <subcellularLocation>
        <location evidence="1">Membrane</location>
        <topology evidence="1">Single-pass type I membrane protein</topology>
    </subcellularLocation>
</comment>
<keyword evidence="4" id="KW-0732">Signal</keyword>
<dbReference type="InterPro" id="IPR011645">
    <property type="entry name" value="HNOB_dom_associated"/>
</dbReference>
<dbReference type="Pfam" id="PF00211">
    <property type="entry name" value="Guanylate_cyc"/>
    <property type="match status" value="1"/>
</dbReference>
<dbReference type="InterPro" id="IPR050401">
    <property type="entry name" value="Cyclic_nucleotide_synthase"/>
</dbReference>
<dbReference type="GO" id="GO:0035556">
    <property type="term" value="P:intracellular signal transduction"/>
    <property type="evidence" value="ECO:0007669"/>
    <property type="project" value="InterPro"/>
</dbReference>
<evidence type="ECO:0000256" key="4">
    <source>
        <dbReference type="ARBA" id="ARBA00022729"/>
    </source>
</evidence>
<dbReference type="Gene3D" id="6.10.250.780">
    <property type="match status" value="1"/>
</dbReference>
<keyword evidence="14" id="KW-1185">Reference proteome</keyword>
<accession>A0A8S4Q3A0</accession>
<keyword evidence="3 11" id="KW-0812">Transmembrane</keyword>
<dbReference type="GO" id="GO:0005886">
    <property type="term" value="C:plasma membrane"/>
    <property type="evidence" value="ECO:0007669"/>
    <property type="project" value="TreeGrafter"/>
</dbReference>
<evidence type="ECO:0000256" key="9">
    <source>
        <dbReference type="ARBA" id="ARBA00023293"/>
    </source>
</evidence>
<evidence type="ECO:0000313" key="13">
    <source>
        <dbReference type="EMBL" id="CAH1800737.1"/>
    </source>
</evidence>
<sequence length="543" mass="61228">MTSWMSRRFPNKNQVSPMNSSKMGSNKSLVDSVGSMSPSQLDKAIMDMLDIQRHENTGSLGGLCSGFFAGNIVTTRGKRLQLVKIILIILVPILFLIGLAGYVFGQQVVNHANSQAIRNTVMFSTEVGSLIHNLQRERDMSALYVSSLGPNSKAFLVKRYPLTDLALEELSDWPVADVNPRTEFQSKERFQNYLNEHRYALDTINTTIDTELILYSEVINIFIKWLYDSINEQRSGTIWKQLVAYLEIIVGKEAFGVERSLGGIFYAKGTFPDRDLYLKFLQHQNLGNSSIISALKYSDLASEIYLQEVFNDTFIDIINDKREEIQYSYASGKILIGEIGEYSSLQGEWWFANFTIYIDALLTIQRSLGRKIDTLLEKQEANDRDQTIIIGVVLGGVIILCPAILNSVYSLTTDIQGYSLTLADRIKALSKEKTRTDTLLYQMLPKQVAESLKKNEEVAAELYNSVTIFFSDIVGFTEISARSSPIQVVNMLNSLYTCFDERIEQYDVYKVETIGDAYMVASGLPKRNGNRHSTEIATMALDL</sequence>
<dbReference type="Pfam" id="PF07701">
    <property type="entry name" value="HNOBA"/>
    <property type="match status" value="1"/>
</dbReference>
<keyword evidence="6 11" id="KW-1133">Transmembrane helix</keyword>
<dbReference type="SMART" id="SM00044">
    <property type="entry name" value="CYCc"/>
    <property type="match status" value="1"/>
</dbReference>
<feature type="non-terminal residue" evidence="13">
    <location>
        <position position="543"/>
    </location>
</feature>
<dbReference type="Proteomes" id="UP000749559">
    <property type="component" value="Unassembled WGS sequence"/>
</dbReference>
<dbReference type="InterPro" id="IPR013587">
    <property type="entry name" value="Nitrate/nitrite_sensing"/>
</dbReference>
<dbReference type="GO" id="GO:0004016">
    <property type="term" value="F:adenylate cyclase activity"/>
    <property type="evidence" value="ECO:0007669"/>
    <property type="project" value="TreeGrafter"/>
</dbReference>